<evidence type="ECO:0008006" key="3">
    <source>
        <dbReference type="Google" id="ProtNLM"/>
    </source>
</evidence>
<dbReference type="AlphaFoldDB" id="A0AAV3U605"/>
<dbReference type="EMBL" id="BAABLX010000027">
    <property type="protein sequence ID" value="GAA4948166.1"/>
    <property type="molecule type" value="Genomic_DNA"/>
</dbReference>
<name>A0AAV3U605_9ALTE</name>
<dbReference type="InterPro" id="IPR022061">
    <property type="entry name" value="DUF3617"/>
</dbReference>
<proteinExistence type="predicted"/>
<sequence>MKNITLSTLFTLAMLGWGLCCKAEAFNTQPRAGLWQSDVKLIIDGRDILAEVKAMQEQLMANLPASAREAMGKSGMMPNMNNDTLSCITPQQAADAKDIDHWLGQASQEGCDVQETDRSKNTVGIKVSCDGSGGYTGEYTGTLSVESEKSWSMTLQGKGTMGDSGPEVAQDISVNGTWISDDCGDVNPEE</sequence>
<evidence type="ECO:0000313" key="2">
    <source>
        <dbReference type="Proteomes" id="UP001409585"/>
    </source>
</evidence>
<organism evidence="1 2">
    <name type="scientific">Halioxenophilus aromaticivorans</name>
    <dbReference type="NCBI Taxonomy" id="1306992"/>
    <lineage>
        <taxon>Bacteria</taxon>
        <taxon>Pseudomonadati</taxon>
        <taxon>Pseudomonadota</taxon>
        <taxon>Gammaproteobacteria</taxon>
        <taxon>Alteromonadales</taxon>
        <taxon>Alteromonadaceae</taxon>
        <taxon>Halioxenophilus</taxon>
    </lineage>
</organism>
<accession>A0AAV3U605</accession>
<gene>
    <name evidence="1" type="ORF">GCM10025791_30120</name>
</gene>
<evidence type="ECO:0000313" key="1">
    <source>
        <dbReference type="EMBL" id="GAA4948166.1"/>
    </source>
</evidence>
<comment type="caution">
    <text evidence="1">The sequence shown here is derived from an EMBL/GenBank/DDBJ whole genome shotgun (WGS) entry which is preliminary data.</text>
</comment>
<dbReference type="RefSeq" id="WP_345423973.1">
    <property type="nucleotide sequence ID" value="NZ_AP031496.1"/>
</dbReference>
<dbReference type="Pfam" id="PF12276">
    <property type="entry name" value="DUF3617"/>
    <property type="match status" value="1"/>
</dbReference>
<protein>
    <recommendedName>
        <fullName evidence="3">DUF3617 domain-containing protein</fullName>
    </recommendedName>
</protein>
<keyword evidence="2" id="KW-1185">Reference proteome</keyword>
<dbReference type="Proteomes" id="UP001409585">
    <property type="component" value="Unassembled WGS sequence"/>
</dbReference>
<reference evidence="2" key="1">
    <citation type="journal article" date="2019" name="Int. J. Syst. Evol. Microbiol.">
        <title>The Global Catalogue of Microorganisms (GCM) 10K type strain sequencing project: providing services to taxonomists for standard genome sequencing and annotation.</title>
        <authorList>
            <consortium name="The Broad Institute Genomics Platform"/>
            <consortium name="The Broad Institute Genome Sequencing Center for Infectious Disease"/>
            <person name="Wu L."/>
            <person name="Ma J."/>
        </authorList>
    </citation>
    <scope>NUCLEOTIDE SEQUENCE [LARGE SCALE GENOMIC DNA]</scope>
    <source>
        <strain evidence="2">JCM 19134</strain>
    </source>
</reference>